<keyword evidence="1" id="KW-0472">Membrane</keyword>
<keyword evidence="1" id="KW-1133">Transmembrane helix</keyword>
<dbReference type="EMBL" id="FNZU01000013">
    <property type="protein sequence ID" value="SEL18663.1"/>
    <property type="molecule type" value="Genomic_DNA"/>
</dbReference>
<keyword evidence="3" id="KW-1185">Reference proteome</keyword>
<protein>
    <submittedName>
        <fullName evidence="2">Uncharacterized protein</fullName>
    </submittedName>
</protein>
<evidence type="ECO:0000313" key="3">
    <source>
        <dbReference type="Proteomes" id="UP000199081"/>
    </source>
</evidence>
<evidence type="ECO:0000256" key="1">
    <source>
        <dbReference type="SAM" id="Phobius"/>
    </source>
</evidence>
<reference evidence="3" key="1">
    <citation type="submission" date="2016-10" db="EMBL/GenBank/DDBJ databases">
        <authorList>
            <person name="Varghese N."/>
            <person name="Submissions S."/>
        </authorList>
    </citation>
    <scope>NUCLEOTIDE SEQUENCE [LARGE SCALE GENOMIC DNA]</scope>
    <source>
        <strain evidence="3">DSM 19183</strain>
    </source>
</reference>
<keyword evidence="1" id="KW-0812">Transmembrane</keyword>
<proteinExistence type="predicted"/>
<feature type="transmembrane region" description="Helical" evidence="1">
    <location>
        <begin position="86"/>
        <end position="108"/>
    </location>
</feature>
<dbReference type="AlphaFoldDB" id="A0A1H7N594"/>
<evidence type="ECO:0000313" key="2">
    <source>
        <dbReference type="EMBL" id="SEL18663.1"/>
    </source>
</evidence>
<dbReference type="Proteomes" id="UP000199081">
    <property type="component" value="Unassembled WGS sequence"/>
</dbReference>
<sequence length="109" mass="12912">MHMKNDTIMQIEFFELRDVLMMKKNKMLINCIWVFLLGFLLMMMNLDLLYFFGIAGFFVFALWSTPQASEYVTEEEHEQDKRKMKWTMALAFSYVGAGFLALVLQTFVL</sequence>
<accession>A0A1H7N594</accession>
<organism evidence="2 3">
    <name type="scientific">Alkalibacterium pelagium</name>
    <dbReference type="NCBI Taxonomy" id="426702"/>
    <lineage>
        <taxon>Bacteria</taxon>
        <taxon>Bacillati</taxon>
        <taxon>Bacillota</taxon>
        <taxon>Bacilli</taxon>
        <taxon>Lactobacillales</taxon>
        <taxon>Carnobacteriaceae</taxon>
        <taxon>Alkalibacterium</taxon>
    </lineage>
</organism>
<feature type="transmembrane region" description="Helical" evidence="1">
    <location>
        <begin position="49"/>
        <end position="65"/>
    </location>
</feature>
<gene>
    <name evidence="2" type="ORF">SAMN04488099_11381</name>
</gene>
<feature type="transmembrane region" description="Helical" evidence="1">
    <location>
        <begin position="27"/>
        <end position="43"/>
    </location>
</feature>
<name>A0A1H7N594_9LACT</name>